<reference evidence="5" key="1">
    <citation type="submission" date="2017-07" db="EMBL/GenBank/DDBJ databases">
        <title>A first global phylogeny of MCMV.</title>
        <authorList>
            <person name="Braidwood L.A."/>
            <person name="Quito-Avila D."/>
            <person name="Cabanas D."/>
            <person name="Bressan A."/>
            <person name="Wangai A."/>
            <person name="Baulcombe D.C."/>
        </authorList>
    </citation>
    <scope>NUCLEOTIDE SEQUENCE</scope>
    <source>
        <strain evidence="3">Hawaii</strain>
        <strain evidence="4">Porto-original</strain>
        <strain evidence="2">Porto-severe</strain>
        <strain evidence="5">Sta-Elena</strain>
    </source>
</reference>
<dbReference type="EMBL" id="MF510222">
    <property type="protein sequence ID" value="ATY93217.1"/>
    <property type="molecule type" value="Genomic_RNA"/>
</dbReference>
<evidence type="ECO:0000313" key="2">
    <source>
        <dbReference type="EMBL" id="ATY93196.1"/>
    </source>
</evidence>
<keyword evidence="1" id="KW-1133">Transmembrane helix</keyword>
<dbReference type="SMR" id="A0A2H4TI90"/>
<name>A0A2H4TI90_MCMV</name>
<dbReference type="EMBL" id="MF510220">
    <property type="protein sequence ID" value="ATY93203.1"/>
    <property type="molecule type" value="Genomic_RNA"/>
</dbReference>
<evidence type="ECO:0000313" key="5">
    <source>
        <dbReference type="EMBL" id="ATY93217.1"/>
    </source>
</evidence>
<proteinExistence type="predicted"/>
<keyword evidence="1" id="KW-0812">Transmembrane</keyword>
<sequence length="64" mass="7322">MECVCVDSSWPQWLRNLILGILISSILFILTKTQDTVAVYHEPSVYSIDQTQKFQKIDIHNGGK</sequence>
<dbReference type="GeneID" id="2652941"/>
<evidence type="ECO:0000256" key="1">
    <source>
        <dbReference type="SAM" id="Phobius"/>
    </source>
</evidence>
<dbReference type="EMBL" id="MF510219">
    <property type="protein sequence ID" value="ATY93196.1"/>
    <property type="molecule type" value="Genomic_RNA"/>
</dbReference>
<dbReference type="EMBL" id="MF510221">
    <property type="protein sequence ID" value="ATY93210.1"/>
    <property type="molecule type" value="Genomic_RNA"/>
</dbReference>
<dbReference type="RefSeq" id="YP_009237216.1">
    <property type="nucleotide sequence ID" value="NC_003627.1"/>
</dbReference>
<feature type="transmembrane region" description="Helical" evidence="1">
    <location>
        <begin position="12"/>
        <end position="30"/>
    </location>
</feature>
<evidence type="ECO:0000313" key="4">
    <source>
        <dbReference type="EMBL" id="ATY93210.1"/>
    </source>
</evidence>
<organism evidence="5">
    <name type="scientific">Maize chlorotic mottle virus</name>
    <name type="common">MCMV</name>
    <dbReference type="NCBI Taxonomy" id="12138"/>
    <lineage>
        <taxon>Viruses</taxon>
        <taxon>Riboviria</taxon>
        <taxon>Orthornavirae</taxon>
        <taxon>Kitrinoviricota</taxon>
        <taxon>Tolucaviricetes</taxon>
        <taxon>Tolivirales</taxon>
        <taxon>Tombusviridae</taxon>
        <taxon>Procedovirinae</taxon>
        <taxon>Machlomovirus</taxon>
        <taxon>Machlomovirus zeae</taxon>
    </lineage>
</organism>
<protein>
    <submittedName>
        <fullName evidence="5">p7b</fullName>
    </submittedName>
</protein>
<accession>A0A2H4TI90</accession>
<organismHost>
    <name type="scientific">Zea mays</name>
    <name type="common">Maize</name>
    <dbReference type="NCBI Taxonomy" id="4577"/>
</organismHost>
<keyword evidence="1" id="KW-0472">Membrane</keyword>
<evidence type="ECO:0000313" key="3">
    <source>
        <dbReference type="EMBL" id="ATY93203.1"/>
    </source>
</evidence>